<dbReference type="GeneID" id="28844958"/>
<proteinExistence type="predicted"/>
<dbReference type="AlphaFoldDB" id="A0A179G7C9"/>
<protein>
    <submittedName>
        <fullName evidence="1">Uncharacterized protein</fullName>
    </submittedName>
</protein>
<sequence length="69" mass="8228">MVRIWSCQPHSLSWGKLWQVLPCMMGWCKRHMSRPSHIVLRRCNCFFSVRSSAATIPWRLLVVELRCRV</sequence>
<organism evidence="1 2">
    <name type="scientific">Pochonia chlamydosporia 170</name>
    <dbReference type="NCBI Taxonomy" id="1380566"/>
    <lineage>
        <taxon>Eukaryota</taxon>
        <taxon>Fungi</taxon>
        <taxon>Dikarya</taxon>
        <taxon>Ascomycota</taxon>
        <taxon>Pezizomycotina</taxon>
        <taxon>Sordariomycetes</taxon>
        <taxon>Hypocreomycetidae</taxon>
        <taxon>Hypocreales</taxon>
        <taxon>Clavicipitaceae</taxon>
        <taxon>Pochonia</taxon>
    </lineage>
</organism>
<comment type="caution">
    <text evidence="1">The sequence shown here is derived from an EMBL/GenBank/DDBJ whole genome shotgun (WGS) entry which is preliminary data.</text>
</comment>
<name>A0A179G7C9_METCM</name>
<reference evidence="1 2" key="1">
    <citation type="journal article" date="2016" name="PLoS Pathog.">
        <title>Biosynthesis of antibiotic leucinostatins in bio-control fungus Purpureocillium lilacinum and their inhibition on phytophthora revealed by genome mining.</title>
        <authorList>
            <person name="Wang G."/>
            <person name="Liu Z."/>
            <person name="Lin R."/>
            <person name="Li E."/>
            <person name="Mao Z."/>
            <person name="Ling J."/>
            <person name="Yang Y."/>
            <person name="Yin W.B."/>
            <person name="Xie B."/>
        </authorList>
    </citation>
    <scope>NUCLEOTIDE SEQUENCE [LARGE SCALE GENOMIC DNA]</scope>
    <source>
        <strain evidence="1">170</strain>
    </source>
</reference>
<dbReference type="KEGG" id="pchm:VFPPC_01070"/>
<evidence type="ECO:0000313" key="1">
    <source>
        <dbReference type="EMBL" id="OAQ73341.1"/>
    </source>
</evidence>
<keyword evidence="2" id="KW-1185">Reference proteome</keyword>
<dbReference type="RefSeq" id="XP_018149424.1">
    <property type="nucleotide sequence ID" value="XM_018280964.1"/>
</dbReference>
<evidence type="ECO:0000313" key="2">
    <source>
        <dbReference type="Proteomes" id="UP000078397"/>
    </source>
</evidence>
<dbReference type="EMBL" id="LSBJ02000001">
    <property type="protein sequence ID" value="OAQ73341.1"/>
    <property type="molecule type" value="Genomic_DNA"/>
</dbReference>
<gene>
    <name evidence="1" type="ORF">VFPPC_01070</name>
</gene>
<accession>A0A179G7C9</accession>
<dbReference type="Proteomes" id="UP000078397">
    <property type="component" value="Unassembled WGS sequence"/>
</dbReference>